<comment type="caution">
    <text evidence="2">The sequence shown here is derived from an EMBL/GenBank/DDBJ whole genome shotgun (WGS) entry which is preliminary data.</text>
</comment>
<dbReference type="Proteomes" id="UP000321734">
    <property type="component" value="Unassembled WGS sequence"/>
</dbReference>
<evidence type="ECO:0000256" key="1">
    <source>
        <dbReference type="PIRSR" id="PIRSR613078-2"/>
    </source>
</evidence>
<dbReference type="EMBL" id="VORX01000007">
    <property type="protein sequence ID" value="TXE06499.1"/>
    <property type="molecule type" value="Genomic_DNA"/>
</dbReference>
<dbReference type="RefSeq" id="WP_146893810.1">
    <property type="nucleotide sequence ID" value="NZ_VORX01000007.1"/>
</dbReference>
<dbReference type="CDD" id="cd07067">
    <property type="entry name" value="HP_PGM_like"/>
    <property type="match status" value="1"/>
</dbReference>
<dbReference type="PANTHER" id="PTHR47623">
    <property type="entry name" value="OS09G0287300 PROTEIN"/>
    <property type="match status" value="1"/>
</dbReference>
<evidence type="ECO:0000313" key="2">
    <source>
        <dbReference type="EMBL" id="TXE06499.1"/>
    </source>
</evidence>
<gene>
    <name evidence="2" type="ORF">ES711_13375</name>
</gene>
<accession>A0A5C7AEZ3</accession>
<evidence type="ECO:0000313" key="3">
    <source>
        <dbReference type="Proteomes" id="UP000321734"/>
    </source>
</evidence>
<dbReference type="PANTHER" id="PTHR47623:SF1">
    <property type="entry name" value="OS09G0287300 PROTEIN"/>
    <property type="match status" value="1"/>
</dbReference>
<dbReference type="InterPro" id="IPR029033">
    <property type="entry name" value="His_PPase_superfam"/>
</dbReference>
<organism evidence="2 3">
    <name type="scientific">Gelidibacter salicanalis</name>
    <dbReference type="NCBI Taxonomy" id="291193"/>
    <lineage>
        <taxon>Bacteria</taxon>
        <taxon>Pseudomonadati</taxon>
        <taxon>Bacteroidota</taxon>
        <taxon>Flavobacteriia</taxon>
        <taxon>Flavobacteriales</taxon>
        <taxon>Flavobacteriaceae</taxon>
        <taxon>Gelidibacter</taxon>
    </lineage>
</organism>
<dbReference type="SUPFAM" id="SSF53254">
    <property type="entry name" value="Phosphoglycerate mutase-like"/>
    <property type="match status" value="1"/>
</dbReference>
<dbReference type="OrthoDB" id="9810154at2"/>
<dbReference type="InterPro" id="IPR013078">
    <property type="entry name" value="His_Pase_superF_clade-1"/>
</dbReference>
<dbReference type="AlphaFoldDB" id="A0A5C7AEZ3"/>
<name>A0A5C7AEZ3_9FLAO</name>
<feature type="binding site" evidence="1">
    <location>
        <position position="57"/>
    </location>
    <ligand>
        <name>substrate</name>
    </ligand>
</feature>
<dbReference type="Gene3D" id="3.40.50.1240">
    <property type="entry name" value="Phosphoglycerate mutase-like"/>
    <property type="match status" value="1"/>
</dbReference>
<protein>
    <submittedName>
        <fullName evidence="2">Histidine phosphatase family protein</fullName>
    </submittedName>
</protein>
<sequence>MKSIVFIRHAKSSWEQDLTDLKRPLSSRGISDSNLVSNAFGDFDFYPDIIFSSPANRALSTCKIFMENLHYPDSLLRIEEQIYDFGGNRVLRFIKSLDTTQNKVMIFGHNHAFTELTNSLGNQALDNLPTSGVVKINFDISSWQDIQKGKTELILKPKDLR</sequence>
<dbReference type="Pfam" id="PF00300">
    <property type="entry name" value="His_Phos_1"/>
    <property type="match status" value="1"/>
</dbReference>
<proteinExistence type="predicted"/>
<reference evidence="2 3" key="1">
    <citation type="submission" date="2019-08" db="EMBL/GenBank/DDBJ databases">
        <title>Genome sequence of Gelidibacter salicanalis IC162T.</title>
        <authorList>
            <person name="Bowman J.P."/>
        </authorList>
    </citation>
    <scope>NUCLEOTIDE SEQUENCE [LARGE SCALE GENOMIC DNA]</scope>
    <source>
        <strain evidence="2 3">IC162</strain>
    </source>
</reference>
<keyword evidence="3" id="KW-1185">Reference proteome</keyword>